<dbReference type="EMBL" id="KQ085897">
    <property type="protein sequence ID" value="KLO18144.1"/>
    <property type="molecule type" value="Genomic_DNA"/>
</dbReference>
<organism evidence="1 2">
    <name type="scientific">Schizopora paradoxa</name>
    <dbReference type="NCBI Taxonomy" id="27342"/>
    <lineage>
        <taxon>Eukaryota</taxon>
        <taxon>Fungi</taxon>
        <taxon>Dikarya</taxon>
        <taxon>Basidiomycota</taxon>
        <taxon>Agaricomycotina</taxon>
        <taxon>Agaricomycetes</taxon>
        <taxon>Hymenochaetales</taxon>
        <taxon>Schizoporaceae</taxon>
        <taxon>Schizopora</taxon>
    </lineage>
</organism>
<keyword evidence="2" id="KW-1185">Reference proteome</keyword>
<dbReference type="InParanoid" id="A0A0H2S289"/>
<accession>A0A0H2S289</accession>
<name>A0A0H2S289_9AGAM</name>
<reference evidence="1 2" key="1">
    <citation type="submission" date="2015-04" db="EMBL/GenBank/DDBJ databases">
        <title>Complete genome sequence of Schizopora paradoxa KUC8140, a cosmopolitan wood degrader in East Asia.</title>
        <authorList>
            <consortium name="DOE Joint Genome Institute"/>
            <person name="Min B."/>
            <person name="Park H."/>
            <person name="Jang Y."/>
            <person name="Kim J.-J."/>
            <person name="Kim K.H."/>
            <person name="Pangilinan J."/>
            <person name="Lipzen A."/>
            <person name="Riley R."/>
            <person name="Grigoriev I.V."/>
            <person name="Spatafora J.W."/>
            <person name="Choi I.-G."/>
        </authorList>
    </citation>
    <scope>NUCLEOTIDE SEQUENCE [LARGE SCALE GENOMIC DNA]</scope>
    <source>
        <strain evidence="1 2">KUC8140</strain>
    </source>
</reference>
<proteinExistence type="predicted"/>
<protein>
    <submittedName>
        <fullName evidence="1">Uncharacterized protein</fullName>
    </submittedName>
</protein>
<evidence type="ECO:0000313" key="1">
    <source>
        <dbReference type="EMBL" id="KLO18144.1"/>
    </source>
</evidence>
<evidence type="ECO:0000313" key="2">
    <source>
        <dbReference type="Proteomes" id="UP000053477"/>
    </source>
</evidence>
<sequence length="161" mass="18659">MTDDNAHSRTIIYGIINDITRTASITALTTSESWAFEDFRYESAREITNPPVVDRQVSLWQIDPPEPRDCDTEALYEKFTKLKKENNPKLREIELGTKMAEFRWLGRCVQVLLHVRNPNDDSNESVRKTLSSEFVDVYGSTFIKVGQWRTFQADDIALNRI</sequence>
<gene>
    <name evidence="1" type="ORF">SCHPADRAFT_131557</name>
</gene>
<dbReference type="AlphaFoldDB" id="A0A0H2S289"/>
<dbReference type="Proteomes" id="UP000053477">
    <property type="component" value="Unassembled WGS sequence"/>
</dbReference>